<feature type="region of interest" description="Disordered" evidence="1">
    <location>
        <begin position="95"/>
        <end position="114"/>
    </location>
</feature>
<dbReference type="PANTHER" id="PTHR30273:SF2">
    <property type="entry name" value="PROTEIN FECR"/>
    <property type="match status" value="1"/>
</dbReference>
<dbReference type="InterPro" id="IPR032623">
    <property type="entry name" value="FecR_N"/>
</dbReference>
<reference evidence="4" key="1">
    <citation type="journal article" date="2014" name="Int. J. Syst. Evol. Microbiol.">
        <title>Complete genome sequence of Corynebacterium casei LMG S-19264T (=DSM 44701T), isolated from a smear-ripened cheese.</title>
        <authorList>
            <consortium name="US DOE Joint Genome Institute (JGI-PGF)"/>
            <person name="Walter F."/>
            <person name="Albersmeier A."/>
            <person name="Kalinowski J."/>
            <person name="Ruckert C."/>
        </authorList>
    </citation>
    <scope>NUCLEOTIDE SEQUENCE</scope>
    <source>
        <strain evidence="4">CGMCC 1.15725</strain>
    </source>
</reference>
<feature type="domain" description="FecR protein" evidence="2">
    <location>
        <begin position="153"/>
        <end position="246"/>
    </location>
</feature>
<dbReference type="Proteomes" id="UP000646365">
    <property type="component" value="Unassembled WGS sequence"/>
</dbReference>
<evidence type="ECO:0000259" key="3">
    <source>
        <dbReference type="Pfam" id="PF16220"/>
    </source>
</evidence>
<dbReference type="PIRSF" id="PIRSF018266">
    <property type="entry name" value="FecR"/>
    <property type="match status" value="1"/>
</dbReference>
<feature type="region of interest" description="Disordered" evidence="1">
    <location>
        <begin position="1"/>
        <end position="22"/>
    </location>
</feature>
<sequence length="357" mass="37703">MSGPQKQHRLTATGGEAPGRGNEAINLEAMAWVMRLTSGEATAADAEALNRWRAQSQTHRRAFAEANLLWDKLGPAAVEMVSRAGKVVPLARQQGVGQQGARQQGVGQQGGGPRLGRRALLGGTMAAAAAAAGYAIVRPPFALWPSFADLAADYRTGKGEQRRITLAGTVSVELNTETSIALRPGAGEESRIELISGEAAIAASGPRAAPFVVLAGAGHVAAANARFNVRLDGSTVRVTCLEGTVQATCRGRAATIQANQQIVYGEPGLSQVAAVDPEVVSAWQQGLLVFRYMPFDQVVEEINRYRPGRIIVMNAELKQRSVVANFRLDRLDQAIDQLAGAFGAHVTSLPEGIVLLS</sequence>
<dbReference type="InterPro" id="IPR006860">
    <property type="entry name" value="FecR"/>
</dbReference>
<dbReference type="Pfam" id="PF16220">
    <property type="entry name" value="DUF4880"/>
    <property type="match status" value="1"/>
</dbReference>
<dbReference type="Gene3D" id="3.55.50.30">
    <property type="match status" value="1"/>
</dbReference>
<gene>
    <name evidence="4" type="primary">vreR</name>
    <name evidence="4" type="ORF">GCM10011611_67600</name>
</gene>
<feature type="compositionally biased region" description="Low complexity" evidence="1">
    <location>
        <begin position="95"/>
        <end position="106"/>
    </location>
</feature>
<reference evidence="4" key="2">
    <citation type="submission" date="2020-09" db="EMBL/GenBank/DDBJ databases">
        <authorList>
            <person name="Sun Q."/>
            <person name="Zhou Y."/>
        </authorList>
    </citation>
    <scope>NUCLEOTIDE SEQUENCE</scope>
    <source>
        <strain evidence="4">CGMCC 1.15725</strain>
    </source>
</reference>
<dbReference type="RefSeq" id="WP_229744176.1">
    <property type="nucleotide sequence ID" value="NZ_BMJQ01000042.1"/>
</dbReference>
<comment type="caution">
    <text evidence="4">The sequence shown here is derived from an EMBL/GenBank/DDBJ whole genome shotgun (WGS) entry which is preliminary data.</text>
</comment>
<name>A0A8J2Z1G1_9PROT</name>
<dbReference type="AlphaFoldDB" id="A0A8J2Z1G1"/>
<dbReference type="GO" id="GO:0016989">
    <property type="term" value="F:sigma factor antagonist activity"/>
    <property type="evidence" value="ECO:0007669"/>
    <property type="project" value="TreeGrafter"/>
</dbReference>
<evidence type="ECO:0000313" key="5">
    <source>
        <dbReference type="Proteomes" id="UP000646365"/>
    </source>
</evidence>
<keyword evidence="5" id="KW-1185">Reference proteome</keyword>
<evidence type="ECO:0000259" key="2">
    <source>
        <dbReference type="Pfam" id="PF04773"/>
    </source>
</evidence>
<dbReference type="Pfam" id="PF04773">
    <property type="entry name" value="FecR"/>
    <property type="match status" value="1"/>
</dbReference>
<proteinExistence type="predicted"/>
<feature type="domain" description="FecR N-terminal" evidence="3">
    <location>
        <begin position="28"/>
        <end position="66"/>
    </location>
</feature>
<protein>
    <submittedName>
        <fullName evidence="4">Sigma factor regulator VreR</fullName>
    </submittedName>
</protein>
<dbReference type="InterPro" id="IPR012373">
    <property type="entry name" value="Ferrdict_sens_TM"/>
</dbReference>
<organism evidence="4 5">
    <name type="scientific">Aliidongia dinghuensis</name>
    <dbReference type="NCBI Taxonomy" id="1867774"/>
    <lineage>
        <taxon>Bacteria</taxon>
        <taxon>Pseudomonadati</taxon>
        <taxon>Pseudomonadota</taxon>
        <taxon>Alphaproteobacteria</taxon>
        <taxon>Rhodospirillales</taxon>
        <taxon>Dongiaceae</taxon>
        <taxon>Aliidongia</taxon>
    </lineage>
</organism>
<evidence type="ECO:0000313" key="4">
    <source>
        <dbReference type="EMBL" id="GGF51577.1"/>
    </source>
</evidence>
<dbReference type="EMBL" id="BMJQ01000042">
    <property type="protein sequence ID" value="GGF51577.1"/>
    <property type="molecule type" value="Genomic_DNA"/>
</dbReference>
<dbReference type="PANTHER" id="PTHR30273">
    <property type="entry name" value="PERIPLASMIC SIGNAL SENSOR AND SIGMA FACTOR ACTIVATOR FECR-RELATED"/>
    <property type="match status" value="1"/>
</dbReference>
<accession>A0A8J2Z1G1</accession>
<dbReference type="Gene3D" id="2.60.120.1440">
    <property type="match status" value="1"/>
</dbReference>
<evidence type="ECO:0000256" key="1">
    <source>
        <dbReference type="SAM" id="MobiDB-lite"/>
    </source>
</evidence>